<reference evidence="6" key="1">
    <citation type="journal article" date="2020" name="Nat. Commun.">
        <title>Genome assembly of wild tea tree DASZ reveals pedigree and selection history of tea varieties.</title>
        <authorList>
            <person name="Zhang W."/>
            <person name="Zhang Y."/>
            <person name="Qiu H."/>
            <person name="Guo Y."/>
            <person name="Wan H."/>
            <person name="Zhang X."/>
            <person name="Scossa F."/>
            <person name="Alseekh S."/>
            <person name="Zhang Q."/>
            <person name="Wang P."/>
            <person name="Xu L."/>
            <person name="Schmidt M.H."/>
            <person name="Jia X."/>
            <person name="Li D."/>
            <person name="Zhu A."/>
            <person name="Guo F."/>
            <person name="Chen W."/>
            <person name="Ni D."/>
            <person name="Usadel B."/>
            <person name="Fernie A.R."/>
            <person name="Wen W."/>
        </authorList>
    </citation>
    <scope>NUCLEOTIDE SEQUENCE [LARGE SCALE GENOMIC DNA]</scope>
    <source>
        <strain evidence="6">cv. G240</strain>
    </source>
</reference>
<feature type="transmembrane region" description="Helical" evidence="2">
    <location>
        <begin position="237"/>
        <end position="255"/>
    </location>
</feature>
<feature type="domain" description="Oxidoreductase molybdopterin-binding" evidence="3">
    <location>
        <begin position="82"/>
        <end position="120"/>
    </location>
</feature>
<dbReference type="Pfam" id="PF03404">
    <property type="entry name" value="Mo-co_dimer"/>
    <property type="match status" value="1"/>
</dbReference>
<evidence type="ECO:0000313" key="5">
    <source>
        <dbReference type="EMBL" id="KAF5939928.1"/>
    </source>
</evidence>
<comment type="caution">
    <text evidence="5">The sequence shown here is derived from an EMBL/GenBank/DDBJ whole genome shotgun (WGS) entry which is preliminary data.</text>
</comment>
<dbReference type="PANTHER" id="PTHR19372:SF7">
    <property type="entry name" value="SULFITE OXIDASE, MITOCHONDRIAL"/>
    <property type="match status" value="1"/>
</dbReference>
<name>A0A7J7GKL6_CAMSI</name>
<dbReference type="GO" id="GO:0030151">
    <property type="term" value="F:molybdenum ion binding"/>
    <property type="evidence" value="ECO:0007669"/>
    <property type="project" value="InterPro"/>
</dbReference>
<feature type="region of interest" description="Disordered" evidence="1">
    <location>
        <begin position="119"/>
        <end position="146"/>
    </location>
</feature>
<keyword evidence="2" id="KW-1133">Transmembrane helix</keyword>
<dbReference type="GO" id="GO:0008482">
    <property type="term" value="F:sulfite oxidase activity"/>
    <property type="evidence" value="ECO:0007669"/>
    <property type="project" value="TreeGrafter"/>
</dbReference>
<keyword evidence="2" id="KW-0812">Transmembrane</keyword>
<dbReference type="Gene3D" id="3.90.420.10">
    <property type="entry name" value="Oxidoreductase, molybdopterin-binding domain"/>
    <property type="match status" value="2"/>
</dbReference>
<evidence type="ECO:0000256" key="1">
    <source>
        <dbReference type="SAM" id="MobiDB-lite"/>
    </source>
</evidence>
<dbReference type="InterPro" id="IPR014756">
    <property type="entry name" value="Ig_E-set"/>
</dbReference>
<dbReference type="InterPro" id="IPR005066">
    <property type="entry name" value="MoCF_OxRdtse_dimer"/>
</dbReference>
<keyword evidence="6" id="KW-1185">Reference proteome</keyword>
<dbReference type="EMBL" id="JACBKZ010000010">
    <property type="protein sequence ID" value="KAF5939928.1"/>
    <property type="molecule type" value="Genomic_DNA"/>
</dbReference>
<accession>A0A7J7GKL6</accession>
<sequence length="331" mass="36084">MLQEATKYNLTATLQCAGNRRTAMSKVRAVKGVGWDISAIGNAIWGGAKLADVLELVGIPKLTKTTPLGGKHVEFVSVDMCKPLNRDHGYPLRVVVPGVIGARSVKWLDSINIIGEECQSPRSSVETPARAPLTDSRSSGQTPARAANALSQKFLQTGPRSSAQLPARASLTTSRSSIQSPARAANTTQDILDGCIPRSSVQFPARADKPKSRQLDLRAICSLEDDNTVQHGKFHNIIYFVDNMILILVFIIVMMQVEVHGYAVSGGGRGIERLNVSFDGDKARVEASRHQKSGIPYNAIADDDKYCDKWAWVLLKLKVMSSTIQRFLSKL</sequence>
<organism evidence="5 6">
    <name type="scientific">Camellia sinensis</name>
    <name type="common">Tea plant</name>
    <name type="synonym">Thea sinensis</name>
    <dbReference type="NCBI Taxonomy" id="4442"/>
    <lineage>
        <taxon>Eukaryota</taxon>
        <taxon>Viridiplantae</taxon>
        <taxon>Streptophyta</taxon>
        <taxon>Embryophyta</taxon>
        <taxon>Tracheophyta</taxon>
        <taxon>Spermatophyta</taxon>
        <taxon>Magnoliopsida</taxon>
        <taxon>eudicotyledons</taxon>
        <taxon>Gunneridae</taxon>
        <taxon>Pentapetalae</taxon>
        <taxon>asterids</taxon>
        <taxon>Ericales</taxon>
        <taxon>Theaceae</taxon>
        <taxon>Camellia</taxon>
    </lineage>
</organism>
<dbReference type="Pfam" id="PF00174">
    <property type="entry name" value="Oxidored_molyb"/>
    <property type="match status" value="2"/>
</dbReference>
<dbReference type="GO" id="GO:0043546">
    <property type="term" value="F:molybdopterin cofactor binding"/>
    <property type="evidence" value="ECO:0007669"/>
    <property type="project" value="TreeGrafter"/>
</dbReference>
<protein>
    <recommendedName>
        <fullName evidence="7">Oxidoreductase molybdopterin-binding domain-containing protein</fullName>
    </recommendedName>
</protein>
<reference evidence="5 6" key="2">
    <citation type="submission" date="2020-07" db="EMBL/GenBank/DDBJ databases">
        <title>Genome assembly of wild tea tree DASZ reveals pedigree and selection history of tea varieties.</title>
        <authorList>
            <person name="Zhang W."/>
        </authorList>
    </citation>
    <scope>NUCLEOTIDE SEQUENCE [LARGE SCALE GENOMIC DNA]</scope>
    <source>
        <strain evidence="6">cv. G240</strain>
        <tissue evidence="5">Leaf</tissue>
    </source>
</reference>
<dbReference type="AlphaFoldDB" id="A0A7J7GKL6"/>
<keyword evidence="2" id="KW-0472">Membrane</keyword>
<dbReference type="SUPFAM" id="SSF56524">
    <property type="entry name" value="Oxidoreductase molybdopterin-binding domain"/>
    <property type="match status" value="1"/>
</dbReference>
<dbReference type="GO" id="GO:0020037">
    <property type="term" value="F:heme binding"/>
    <property type="evidence" value="ECO:0007669"/>
    <property type="project" value="TreeGrafter"/>
</dbReference>
<dbReference type="InterPro" id="IPR036374">
    <property type="entry name" value="OxRdtase_Mopterin-bd_sf"/>
</dbReference>
<evidence type="ECO:0008006" key="7">
    <source>
        <dbReference type="Google" id="ProtNLM"/>
    </source>
</evidence>
<gene>
    <name evidence="5" type="ORF">HYC85_021095</name>
</gene>
<evidence type="ECO:0000256" key="2">
    <source>
        <dbReference type="SAM" id="Phobius"/>
    </source>
</evidence>
<dbReference type="SUPFAM" id="SSF81296">
    <property type="entry name" value="E set domains"/>
    <property type="match status" value="1"/>
</dbReference>
<evidence type="ECO:0000259" key="4">
    <source>
        <dbReference type="Pfam" id="PF03404"/>
    </source>
</evidence>
<dbReference type="Proteomes" id="UP000593564">
    <property type="component" value="Unassembled WGS sequence"/>
</dbReference>
<dbReference type="Gene3D" id="2.60.40.650">
    <property type="match status" value="1"/>
</dbReference>
<dbReference type="PANTHER" id="PTHR19372">
    <property type="entry name" value="SULFITE REDUCTASE"/>
    <property type="match status" value="1"/>
</dbReference>
<evidence type="ECO:0000313" key="6">
    <source>
        <dbReference type="Proteomes" id="UP000593564"/>
    </source>
</evidence>
<proteinExistence type="predicted"/>
<feature type="domain" description="Moybdenum cofactor oxidoreductase dimerisation" evidence="4">
    <location>
        <begin position="255"/>
        <end position="323"/>
    </location>
</feature>
<feature type="domain" description="Oxidoreductase molybdopterin-binding" evidence="3">
    <location>
        <begin position="2"/>
        <end position="79"/>
    </location>
</feature>
<dbReference type="GO" id="GO:0006790">
    <property type="term" value="P:sulfur compound metabolic process"/>
    <property type="evidence" value="ECO:0007669"/>
    <property type="project" value="TreeGrafter"/>
</dbReference>
<dbReference type="GO" id="GO:0005739">
    <property type="term" value="C:mitochondrion"/>
    <property type="evidence" value="ECO:0007669"/>
    <property type="project" value="TreeGrafter"/>
</dbReference>
<evidence type="ECO:0000259" key="3">
    <source>
        <dbReference type="Pfam" id="PF00174"/>
    </source>
</evidence>
<dbReference type="InterPro" id="IPR000572">
    <property type="entry name" value="OxRdtase_Mopterin-bd_dom"/>
</dbReference>
<feature type="region of interest" description="Disordered" evidence="1">
    <location>
        <begin position="158"/>
        <end position="185"/>
    </location>
</feature>